<sequence length="142" mass="15880">MIDHIAWHPFLVHFPIAFWLLGSLVLVAGTLTGRQPWLSVAWFLLALGGVTVIPAVLSGQADYAALSGEINETLETHRDWGNALPWLMWVMIVLKAHNYFKKEGFKVKDWIWCIWGVAVSIGILYAGVLGGAYVYERAFATH</sequence>
<proteinExistence type="predicted"/>
<organism evidence="3 4">
    <name type="scientific">Sulfidibacter corallicola</name>
    <dbReference type="NCBI Taxonomy" id="2818388"/>
    <lineage>
        <taxon>Bacteria</taxon>
        <taxon>Pseudomonadati</taxon>
        <taxon>Acidobacteriota</taxon>
        <taxon>Holophagae</taxon>
        <taxon>Acanthopleuribacterales</taxon>
        <taxon>Acanthopleuribacteraceae</taxon>
        <taxon>Sulfidibacter</taxon>
    </lineage>
</organism>
<dbReference type="RefSeq" id="WP_237383032.1">
    <property type="nucleotide sequence ID" value="NZ_CP071793.1"/>
</dbReference>
<evidence type="ECO:0000259" key="2">
    <source>
        <dbReference type="Pfam" id="PF09990"/>
    </source>
</evidence>
<feature type="domain" description="DUF2231" evidence="2">
    <location>
        <begin position="7"/>
        <end position="138"/>
    </location>
</feature>
<dbReference type="InterPro" id="IPR019251">
    <property type="entry name" value="DUF2231_TM"/>
</dbReference>
<dbReference type="KEGG" id="scor:J3U87_10715"/>
<dbReference type="AlphaFoldDB" id="A0A8A4TTX8"/>
<keyword evidence="1" id="KW-0812">Transmembrane</keyword>
<accession>A0A8A4TTX8</accession>
<feature type="transmembrane region" description="Helical" evidence="1">
    <location>
        <begin position="40"/>
        <end position="57"/>
    </location>
</feature>
<dbReference type="Pfam" id="PF09990">
    <property type="entry name" value="DUF2231"/>
    <property type="match status" value="1"/>
</dbReference>
<dbReference type="Proteomes" id="UP000663929">
    <property type="component" value="Chromosome"/>
</dbReference>
<feature type="transmembrane region" description="Helical" evidence="1">
    <location>
        <begin position="6"/>
        <end position="28"/>
    </location>
</feature>
<evidence type="ECO:0000313" key="4">
    <source>
        <dbReference type="Proteomes" id="UP000663929"/>
    </source>
</evidence>
<keyword evidence="4" id="KW-1185">Reference proteome</keyword>
<keyword evidence="1" id="KW-1133">Transmembrane helix</keyword>
<reference evidence="3" key="1">
    <citation type="submission" date="2021-03" db="EMBL/GenBank/DDBJ databases">
        <title>Acanthopleuribacteraceae sp. M133.</title>
        <authorList>
            <person name="Wang G."/>
        </authorList>
    </citation>
    <scope>NUCLEOTIDE SEQUENCE</scope>
    <source>
        <strain evidence="3">M133</strain>
    </source>
</reference>
<keyword evidence="1" id="KW-0472">Membrane</keyword>
<feature type="transmembrane region" description="Helical" evidence="1">
    <location>
        <begin position="83"/>
        <end position="100"/>
    </location>
</feature>
<feature type="transmembrane region" description="Helical" evidence="1">
    <location>
        <begin position="112"/>
        <end position="135"/>
    </location>
</feature>
<evidence type="ECO:0000313" key="3">
    <source>
        <dbReference type="EMBL" id="QTD52933.1"/>
    </source>
</evidence>
<protein>
    <recommendedName>
        <fullName evidence="2">DUF2231 domain-containing protein</fullName>
    </recommendedName>
</protein>
<dbReference type="EMBL" id="CP071793">
    <property type="protein sequence ID" value="QTD52933.1"/>
    <property type="molecule type" value="Genomic_DNA"/>
</dbReference>
<name>A0A8A4TTX8_SULCO</name>
<gene>
    <name evidence="3" type="ORF">J3U87_10715</name>
</gene>
<evidence type="ECO:0000256" key="1">
    <source>
        <dbReference type="SAM" id="Phobius"/>
    </source>
</evidence>